<dbReference type="EMBL" id="JAVDXZ010000001">
    <property type="protein sequence ID" value="MDR7328739.1"/>
    <property type="molecule type" value="Genomic_DNA"/>
</dbReference>
<evidence type="ECO:0000256" key="1">
    <source>
        <dbReference type="SAM" id="MobiDB-lite"/>
    </source>
</evidence>
<evidence type="ECO:0000313" key="2">
    <source>
        <dbReference type="EMBL" id="MDR7328739.1"/>
    </source>
</evidence>
<reference evidence="2" key="1">
    <citation type="submission" date="2023-07" db="EMBL/GenBank/DDBJ databases">
        <title>Sequencing the genomes of 1000 actinobacteria strains.</title>
        <authorList>
            <person name="Klenk H.-P."/>
        </authorList>
    </citation>
    <scope>NUCLEOTIDE SEQUENCE</scope>
    <source>
        <strain evidence="2">DSM 107476</strain>
    </source>
</reference>
<keyword evidence="3" id="KW-1185">Reference proteome</keyword>
<sequence>MSFTGDTDFWGATFGGRTDFQGVTFGDRADFTGVTFGDRADFTGARFSDYVVFGETEDQFRARQTHEGRQTTNTKSKGAKFEKSPSFDGPSQFTQLPKFKGTQFPTCPTLTDDSEPQDFFAGAILLDEQDIKDNPTP</sequence>
<protein>
    <recommendedName>
        <fullName evidence="4">Pentapeptide repeat-containing protein</fullName>
    </recommendedName>
</protein>
<feature type="region of interest" description="Disordered" evidence="1">
    <location>
        <begin position="61"/>
        <end position="100"/>
    </location>
</feature>
<dbReference type="Proteomes" id="UP001180840">
    <property type="component" value="Unassembled WGS sequence"/>
</dbReference>
<name>A0ABU1ZUZ0_9CORY</name>
<evidence type="ECO:0000313" key="3">
    <source>
        <dbReference type="Proteomes" id="UP001180840"/>
    </source>
</evidence>
<proteinExistence type="predicted"/>
<dbReference type="Pfam" id="PF13576">
    <property type="entry name" value="Pentapeptide_3"/>
    <property type="match status" value="1"/>
</dbReference>
<accession>A0ABU1ZUZ0</accession>
<evidence type="ECO:0008006" key="4">
    <source>
        <dbReference type="Google" id="ProtNLM"/>
    </source>
</evidence>
<dbReference type="InterPro" id="IPR001646">
    <property type="entry name" value="5peptide_repeat"/>
</dbReference>
<organism evidence="2 3">
    <name type="scientific">Corynebacterium guangdongense</name>
    <dbReference type="NCBI Taxonomy" id="1783348"/>
    <lineage>
        <taxon>Bacteria</taxon>
        <taxon>Bacillati</taxon>
        <taxon>Actinomycetota</taxon>
        <taxon>Actinomycetes</taxon>
        <taxon>Mycobacteriales</taxon>
        <taxon>Corynebacteriaceae</taxon>
        <taxon>Corynebacterium</taxon>
    </lineage>
</organism>
<comment type="caution">
    <text evidence="2">The sequence shown here is derived from an EMBL/GenBank/DDBJ whole genome shotgun (WGS) entry which is preliminary data.</text>
</comment>
<gene>
    <name evidence="2" type="ORF">J2S39_000415</name>
</gene>